<reference evidence="5 6" key="1">
    <citation type="submission" date="2024-02" db="EMBL/GenBank/DDBJ databases">
        <title>De novo assembly and annotation of 12 fungi associated with fruit tree decline syndrome in Ontario, Canada.</title>
        <authorList>
            <person name="Sulman M."/>
            <person name="Ellouze W."/>
            <person name="Ilyukhin E."/>
        </authorList>
    </citation>
    <scope>NUCLEOTIDE SEQUENCE [LARGE SCALE GENOMIC DNA]</scope>
    <source>
        <strain evidence="5 6">FDS-637</strain>
    </source>
</reference>
<dbReference type="InterPro" id="IPR050177">
    <property type="entry name" value="Lipid_A_modif_metabolic_enz"/>
</dbReference>
<dbReference type="Pfam" id="PF01073">
    <property type="entry name" value="3Beta_HSD"/>
    <property type="match status" value="1"/>
</dbReference>
<keyword evidence="3" id="KW-0812">Transmembrane</keyword>
<feature type="domain" description="3-beta hydroxysteroid dehydrogenase/isomerase" evidence="4">
    <location>
        <begin position="11"/>
        <end position="278"/>
    </location>
</feature>
<comment type="caution">
    <text evidence="5">The sequence shown here is derived from an EMBL/GenBank/DDBJ whole genome shotgun (WGS) entry which is preliminary data.</text>
</comment>
<dbReference type="InterPro" id="IPR002225">
    <property type="entry name" value="3Beta_OHSteriod_DH/Estase"/>
</dbReference>
<dbReference type="PANTHER" id="PTHR43245:SF51">
    <property type="entry name" value="SHORT CHAIN DEHYDROGENASE_REDUCTASE FAMILY 42E, MEMBER 2"/>
    <property type="match status" value="1"/>
</dbReference>
<protein>
    <recommendedName>
        <fullName evidence="4">3-beta hydroxysteroid dehydrogenase/isomerase domain-containing protein</fullName>
    </recommendedName>
</protein>
<dbReference type="Gene3D" id="3.40.50.720">
    <property type="entry name" value="NAD(P)-binding Rossmann-like Domain"/>
    <property type="match status" value="1"/>
</dbReference>
<keyword evidence="3" id="KW-0472">Membrane</keyword>
<dbReference type="InterPro" id="IPR036291">
    <property type="entry name" value="NAD(P)-bd_dom_sf"/>
</dbReference>
<evidence type="ECO:0000256" key="2">
    <source>
        <dbReference type="ARBA" id="ARBA00023002"/>
    </source>
</evidence>
<feature type="transmembrane region" description="Helical" evidence="3">
    <location>
        <begin position="291"/>
        <end position="309"/>
    </location>
</feature>
<dbReference type="Proteomes" id="UP001430584">
    <property type="component" value="Unassembled WGS sequence"/>
</dbReference>
<dbReference type="RefSeq" id="XP_066632318.1">
    <property type="nucleotide sequence ID" value="XM_066776476.1"/>
</dbReference>
<sequence>MPAHTSFGSVLITGGCGFYGRHLIRRILDREPACSIAVMDVDITRQPLFPCVSYHACDISDGSRVRAVFSQLQPAPRVVFHLACPPSTVPNDARFRRVNVSGTRHVLECSRLVGVKALVYTSSSGVVHDGASDLVEADESMPVLKPPRQKHIYTVSKAIAEEDVLAANRKDGMLTVSLRPCTTFGPDDPGFLERIVEVAKAGKARFRMGEGNAWDFVYVENVVHACLLAADRLLLASDGGAPLPADRGRVEGEAFHITNGERVAFWDFNLAVAAAAGRPVDAKDIVMVPRIVALVVCFLAEWGVWLFSLGRRRSLMLREGVVYAYITRTLNIDKAVRVLGYRPVVSLQDGIKESVAWYMRDGKKVE</sequence>
<evidence type="ECO:0000313" key="6">
    <source>
        <dbReference type="Proteomes" id="UP001430584"/>
    </source>
</evidence>
<accession>A0ABR3CF86</accession>
<evidence type="ECO:0000256" key="3">
    <source>
        <dbReference type="SAM" id="Phobius"/>
    </source>
</evidence>
<dbReference type="EMBL" id="JAJVCZ030000005">
    <property type="protein sequence ID" value="KAL0259289.1"/>
    <property type="molecule type" value="Genomic_DNA"/>
</dbReference>
<evidence type="ECO:0000256" key="1">
    <source>
        <dbReference type="ARBA" id="ARBA00009219"/>
    </source>
</evidence>
<name>A0ABR3CF86_9PEZI</name>
<dbReference type="SUPFAM" id="SSF51735">
    <property type="entry name" value="NAD(P)-binding Rossmann-fold domains"/>
    <property type="match status" value="1"/>
</dbReference>
<keyword evidence="3" id="KW-1133">Transmembrane helix</keyword>
<organism evidence="5 6">
    <name type="scientific">Diplodia seriata</name>
    <dbReference type="NCBI Taxonomy" id="420778"/>
    <lineage>
        <taxon>Eukaryota</taxon>
        <taxon>Fungi</taxon>
        <taxon>Dikarya</taxon>
        <taxon>Ascomycota</taxon>
        <taxon>Pezizomycotina</taxon>
        <taxon>Dothideomycetes</taxon>
        <taxon>Dothideomycetes incertae sedis</taxon>
        <taxon>Botryosphaeriales</taxon>
        <taxon>Botryosphaeriaceae</taxon>
        <taxon>Diplodia</taxon>
    </lineage>
</organism>
<keyword evidence="6" id="KW-1185">Reference proteome</keyword>
<gene>
    <name evidence="5" type="ORF">SLS55_005025</name>
</gene>
<comment type="similarity">
    <text evidence="1">Belongs to the 3-beta-HSD family.</text>
</comment>
<dbReference type="PANTHER" id="PTHR43245">
    <property type="entry name" value="BIFUNCTIONAL POLYMYXIN RESISTANCE PROTEIN ARNA"/>
    <property type="match status" value="1"/>
</dbReference>
<dbReference type="GeneID" id="92009110"/>
<keyword evidence="2" id="KW-0560">Oxidoreductase</keyword>
<evidence type="ECO:0000313" key="5">
    <source>
        <dbReference type="EMBL" id="KAL0259289.1"/>
    </source>
</evidence>
<proteinExistence type="inferred from homology"/>
<evidence type="ECO:0000259" key="4">
    <source>
        <dbReference type="Pfam" id="PF01073"/>
    </source>
</evidence>